<dbReference type="InterPro" id="IPR036322">
    <property type="entry name" value="WD40_repeat_dom_sf"/>
</dbReference>
<dbReference type="PANTHER" id="PTHR45589:SF1">
    <property type="entry name" value="WD REPEAT DOMAIN 62, ISOFORM G"/>
    <property type="match status" value="1"/>
</dbReference>
<keyword evidence="2" id="KW-0808">Transferase</keyword>
<dbReference type="SMART" id="SM00320">
    <property type="entry name" value="WD40"/>
    <property type="match status" value="3"/>
</dbReference>
<reference evidence="2" key="1">
    <citation type="submission" date="2025-08" db="UniProtKB">
        <authorList>
            <consortium name="RefSeq"/>
        </authorList>
    </citation>
    <scope>IDENTIFICATION</scope>
</reference>
<dbReference type="Gene3D" id="2.130.10.10">
    <property type="entry name" value="YVTN repeat-like/Quinoprotein amine dehydrogenase"/>
    <property type="match status" value="1"/>
</dbReference>
<sequence length="173" mass="19117">MNLDLALGISCVNLSSLAFGCVSGLLAYPASGVLVVYSPKLNCQVAYLHVRRNSVSCANFSPDGRYVLTGEVGYKPALRVWRLQDGQEVATIYGHEFGIKSAMFSPRGDVIVSVGLENDNEVNVWAWPDKHRVATNKIKDLIYSVSFSQCGQYFLTAGVRHLKFWYPKLPPVT</sequence>
<dbReference type="InterPro" id="IPR052779">
    <property type="entry name" value="WDR62"/>
</dbReference>
<accession>A0ABM1A9U4</accession>
<evidence type="ECO:0000313" key="2">
    <source>
        <dbReference type="RefSeq" id="XP_012943584.1"/>
    </source>
</evidence>
<dbReference type="Pfam" id="PF00400">
    <property type="entry name" value="WD40"/>
    <property type="match status" value="2"/>
</dbReference>
<name>A0ABM1A9U4_APLCA</name>
<evidence type="ECO:0000313" key="1">
    <source>
        <dbReference type="Proteomes" id="UP000694888"/>
    </source>
</evidence>
<dbReference type="GO" id="GO:0016301">
    <property type="term" value="F:kinase activity"/>
    <property type="evidence" value="ECO:0007669"/>
    <property type="project" value="UniProtKB-KW"/>
</dbReference>
<organism evidence="1 2">
    <name type="scientific">Aplysia californica</name>
    <name type="common">California sea hare</name>
    <dbReference type="NCBI Taxonomy" id="6500"/>
    <lineage>
        <taxon>Eukaryota</taxon>
        <taxon>Metazoa</taxon>
        <taxon>Spiralia</taxon>
        <taxon>Lophotrochozoa</taxon>
        <taxon>Mollusca</taxon>
        <taxon>Gastropoda</taxon>
        <taxon>Heterobranchia</taxon>
        <taxon>Euthyneura</taxon>
        <taxon>Tectipleura</taxon>
        <taxon>Aplysiida</taxon>
        <taxon>Aplysioidea</taxon>
        <taxon>Aplysiidae</taxon>
        <taxon>Aplysia</taxon>
    </lineage>
</organism>
<dbReference type="PANTHER" id="PTHR45589">
    <property type="entry name" value="WD REPEAT DOMAIN 62, ISOFORM G"/>
    <property type="match status" value="1"/>
</dbReference>
<feature type="non-terminal residue" evidence="2">
    <location>
        <position position="173"/>
    </location>
</feature>
<gene>
    <name evidence="2" type="primary">LOC101858738</name>
</gene>
<dbReference type="InterPro" id="IPR001680">
    <property type="entry name" value="WD40_rpt"/>
</dbReference>
<dbReference type="RefSeq" id="XP_012943584.1">
    <property type="nucleotide sequence ID" value="XM_013088130.2"/>
</dbReference>
<keyword evidence="1" id="KW-1185">Reference proteome</keyword>
<dbReference type="GeneID" id="101858738"/>
<protein>
    <submittedName>
        <fullName evidence="2">Mitogen-activated protein kinase-binding protein 1</fullName>
    </submittedName>
</protein>
<dbReference type="SUPFAM" id="SSF50978">
    <property type="entry name" value="WD40 repeat-like"/>
    <property type="match status" value="1"/>
</dbReference>
<proteinExistence type="predicted"/>
<keyword evidence="2" id="KW-0418">Kinase</keyword>
<dbReference type="InterPro" id="IPR015943">
    <property type="entry name" value="WD40/YVTN_repeat-like_dom_sf"/>
</dbReference>
<dbReference type="Proteomes" id="UP000694888">
    <property type="component" value="Unplaced"/>
</dbReference>